<dbReference type="SUPFAM" id="SSF69572">
    <property type="entry name" value="Activating enzymes of the ubiquitin-like proteins"/>
    <property type="match status" value="1"/>
</dbReference>
<name>A0A8S5Q190_9CAUD</name>
<dbReference type="EMBL" id="BK015552">
    <property type="protein sequence ID" value="DAE12429.1"/>
    <property type="molecule type" value="Genomic_DNA"/>
</dbReference>
<reference evidence="3" key="1">
    <citation type="journal article" date="2021" name="Proc. Natl. Acad. Sci. U.S.A.">
        <title>A Catalog of Tens of Thousands of Viruses from Human Metagenomes Reveals Hidden Associations with Chronic Diseases.</title>
        <authorList>
            <person name="Tisza M.J."/>
            <person name="Buck C.B."/>
        </authorList>
    </citation>
    <scope>NUCLEOTIDE SEQUENCE</scope>
    <source>
        <strain evidence="3">CtjK323</strain>
    </source>
</reference>
<dbReference type="InterPro" id="IPR000594">
    <property type="entry name" value="ThiF_NAD_FAD-bd"/>
</dbReference>
<dbReference type="GO" id="GO:0061503">
    <property type="term" value="F:tRNA threonylcarbamoyladenosine dehydratase"/>
    <property type="evidence" value="ECO:0007669"/>
    <property type="project" value="TreeGrafter"/>
</dbReference>
<dbReference type="Gene3D" id="3.40.50.720">
    <property type="entry name" value="NAD(P)-binding Rossmann-like Domain"/>
    <property type="match status" value="1"/>
</dbReference>
<dbReference type="InterPro" id="IPR045886">
    <property type="entry name" value="ThiF/MoeB/HesA"/>
</dbReference>
<dbReference type="Pfam" id="PF00899">
    <property type="entry name" value="ThiF"/>
    <property type="match status" value="1"/>
</dbReference>
<dbReference type="PANTHER" id="PTHR43267">
    <property type="entry name" value="TRNA THREONYLCARBAMOYLADENOSINE DEHYDRATASE"/>
    <property type="match status" value="1"/>
</dbReference>
<feature type="region of interest" description="Disordered" evidence="1">
    <location>
        <begin position="16"/>
        <end position="73"/>
    </location>
</feature>
<dbReference type="InterPro" id="IPR035985">
    <property type="entry name" value="Ubiquitin-activating_enz"/>
</dbReference>
<protein>
    <submittedName>
        <fullName evidence="3">ThiF family</fullName>
    </submittedName>
</protein>
<feature type="compositionally biased region" description="Low complexity" evidence="1">
    <location>
        <begin position="18"/>
        <end position="35"/>
    </location>
</feature>
<accession>A0A8S5Q190</accession>
<proteinExistence type="predicted"/>
<sequence length="368" mass="41595">MDVNMNDIDDILQNLNVELPPENSNSSSLNSTPTEDPYMSLSDEELDDIIEDNGLSEESEEEETYDENQGEGNDIDVENVTVDFAQEGGDITDVFYSLPIPEEEEPQEESVAITENNTPDNAKIPLNSPTLLVDESTTRFSGAEWFNEIQKARIIVAGIGGIGSNVAFQLARMIPANLTLYDDDNVERVNMAGQLFSSNDIGETKVSAIANMIYNYTSMRQVLAIKDKFTSDKEPGDIMICGFDNMRARRTFFNSWHNHISDKSEEERSKCLYLDGRLSMDTLQILCIRGDDQYNIERYEREFLFADYEADATVCSMKQTTYLACMIGSLMVNLFTNFIANSLNPIIPYDLPFFTEYDAQNMLFKTES</sequence>
<evidence type="ECO:0000256" key="1">
    <source>
        <dbReference type="SAM" id="MobiDB-lite"/>
    </source>
</evidence>
<dbReference type="GO" id="GO:0061504">
    <property type="term" value="P:cyclic threonylcarbamoyladenosine biosynthetic process"/>
    <property type="evidence" value="ECO:0007669"/>
    <property type="project" value="TreeGrafter"/>
</dbReference>
<evidence type="ECO:0000259" key="2">
    <source>
        <dbReference type="Pfam" id="PF00899"/>
    </source>
</evidence>
<dbReference type="GO" id="GO:0008641">
    <property type="term" value="F:ubiquitin-like modifier activating enzyme activity"/>
    <property type="evidence" value="ECO:0007669"/>
    <property type="project" value="InterPro"/>
</dbReference>
<dbReference type="PANTHER" id="PTHR43267:SF1">
    <property type="entry name" value="TRNA THREONYLCARBAMOYLADENOSINE DEHYDRATASE"/>
    <property type="match status" value="1"/>
</dbReference>
<organism evidence="3">
    <name type="scientific">CrAss-like virus sp. ctjK323</name>
    <dbReference type="NCBI Taxonomy" id="2825839"/>
    <lineage>
        <taxon>Viruses</taxon>
        <taxon>Duplodnaviria</taxon>
        <taxon>Heunggongvirae</taxon>
        <taxon>Uroviricota</taxon>
        <taxon>Caudoviricetes</taxon>
        <taxon>Crassvirales</taxon>
    </lineage>
</organism>
<feature type="compositionally biased region" description="Acidic residues" evidence="1">
    <location>
        <begin position="42"/>
        <end position="73"/>
    </location>
</feature>
<evidence type="ECO:0000313" key="3">
    <source>
        <dbReference type="EMBL" id="DAE12429.1"/>
    </source>
</evidence>
<feature type="domain" description="THIF-type NAD/FAD binding fold" evidence="2">
    <location>
        <begin position="142"/>
        <end position="251"/>
    </location>
</feature>